<dbReference type="Gene3D" id="3.10.20.90">
    <property type="entry name" value="Phosphatidylinositol 3-kinase Catalytic Subunit, Chain A, domain 1"/>
    <property type="match status" value="1"/>
</dbReference>
<feature type="domain" description="Ubiquitin-like" evidence="1">
    <location>
        <begin position="15"/>
        <end position="61"/>
    </location>
</feature>
<dbReference type="PROSITE" id="PS50053">
    <property type="entry name" value="UBIQUITIN_2"/>
    <property type="match status" value="1"/>
</dbReference>
<dbReference type="Proteomes" id="UP000695022">
    <property type="component" value="Unplaced"/>
</dbReference>
<sequence length="143" mass="16438">MKKVIVKYEDFTAIVESDTDVSVASQTLIFKGKILQSVNTLEASGVCDGLNIMLIGRKHSAEQEIQMKEIEKVEKHTDVLENWLLEQEKKVDGIEKGCKSMLKQEALELLKRAPDATYQFQRIYVKLDALETETEHQYVRLHQ</sequence>
<dbReference type="SUPFAM" id="SSF54236">
    <property type="entry name" value="Ubiquitin-like"/>
    <property type="match status" value="1"/>
</dbReference>
<reference evidence="3" key="1">
    <citation type="submission" date="2025-08" db="UniProtKB">
        <authorList>
            <consortium name="RefSeq"/>
        </authorList>
    </citation>
    <scope>IDENTIFICATION</scope>
</reference>
<dbReference type="InterPro" id="IPR029071">
    <property type="entry name" value="Ubiquitin-like_domsf"/>
</dbReference>
<evidence type="ECO:0000259" key="1">
    <source>
        <dbReference type="PROSITE" id="PS50053"/>
    </source>
</evidence>
<name>A0ABM1EVM2_PRICU</name>
<dbReference type="RefSeq" id="XP_014676243.1">
    <property type="nucleotide sequence ID" value="XM_014820757.1"/>
</dbReference>
<dbReference type="SUPFAM" id="SSF63491">
    <property type="entry name" value="BAG domain"/>
    <property type="match status" value="1"/>
</dbReference>
<dbReference type="InterPro" id="IPR036533">
    <property type="entry name" value="BAG_dom_sf"/>
</dbReference>
<dbReference type="InterPro" id="IPR000626">
    <property type="entry name" value="Ubiquitin-like_dom"/>
</dbReference>
<organism evidence="2 3">
    <name type="scientific">Priapulus caudatus</name>
    <name type="common">Priapulid worm</name>
    <dbReference type="NCBI Taxonomy" id="37621"/>
    <lineage>
        <taxon>Eukaryota</taxon>
        <taxon>Metazoa</taxon>
        <taxon>Ecdysozoa</taxon>
        <taxon>Scalidophora</taxon>
        <taxon>Priapulida</taxon>
        <taxon>Priapulimorpha</taxon>
        <taxon>Priapulimorphida</taxon>
        <taxon>Priapulidae</taxon>
        <taxon>Priapulus</taxon>
    </lineage>
</organism>
<proteinExistence type="predicted"/>
<evidence type="ECO:0000313" key="2">
    <source>
        <dbReference type="Proteomes" id="UP000695022"/>
    </source>
</evidence>
<protein>
    <submittedName>
        <fullName evidence="3">BAG family molecular chaperone regulator 1-like</fullName>
    </submittedName>
</protein>
<keyword evidence="2" id="KW-1185">Reference proteome</keyword>
<dbReference type="Gene3D" id="1.20.58.120">
    <property type="entry name" value="BAG domain"/>
    <property type="match status" value="1"/>
</dbReference>
<dbReference type="GeneID" id="106816194"/>
<accession>A0ABM1EVM2</accession>
<dbReference type="Pfam" id="PF00240">
    <property type="entry name" value="ubiquitin"/>
    <property type="match status" value="1"/>
</dbReference>
<evidence type="ECO:0000313" key="3">
    <source>
        <dbReference type="RefSeq" id="XP_014676243.1"/>
    </source>
</evidence>
<gene>
    <name evidence="3" type="primary">LOC106816194</name>
</gene>